<organism evidence="2 3">
    <name type="scientific">Cylicostephanus goldi</name>
    <name type="common">Nematode worm</name>
    <dbReference type="NCBI Taxonomy" id="71465"/>
    <lineage>
        <taxon>Eukaryota</taxon>
        <taxon>Metazoa</taxon>
        <taxon>Ecdysozoa</taxon>
        <taxon>Nematoda</taxon>
        <taxon>Chromadorea</taxon>
        <taxon>Rhabditida</taxon>
        <taxon>Rhabditina</taxon>
        <taxon>Rhabditomorpha</taxon>
        <taxon>Strongyloidea</taxon>
        <taxon>Strongylidae</taxon>
        <taxon>Cylicostephanus</taxon>
    </lineage>
</organism>
<reference evidence="2 3" key="1">
    <citation type="submission" date="2018-11" db="EMBL/GenBank/DDBJ databases">
        <authorList>
            <consortium name="Pathogen Informatics"/>
        </authorList>
    </citation>
    <scope>NUCLEOTIDE SEQUENCE [LARGE SCALE GENOMIC DNA]</scope>
</reference>
<name>A0A3P7M6W4_CYLGO</name>
<accession>A0A3P7M6W4</accession>
<gene>
    <name evidence="2" type="ORF">CGOC_LOCUS10011</name>
</gene>
<sequence>MTAAGKWKYDIHLMAKLFTVSPPGSLTQGIRVPVSKNRYRTIDSLLDDLNANIDMPFGVRRLTTPMGRTAINDIDQLEHLGNHKEVELFELLFEHIRYKILKHNCYLKNLDPFGNAGKTLILEIT</sequence>
<protein>
    <recommendedName>
        <fullName evidence="1">Doublecortin domain-containing protein</fullName>
    </recommendedName>
</protein>
<dbReference type="Pfam" id="PF03607">
    <property type="entry name" value="DCX"/>
    <property type="match status" value="1"/>
</dbReference>
<dbReference type="PROSITE" id="PS50309">
    <property type="entry name" value="DC"/>
    <property type="match status" value="1"/>
</dbReference>
<evidence type="ECO:0000313" key="2">
    <source>
        <dbReference type="EMBL" id="VDN25135.1"/>
    </source>
</evidence>
<dbReference type="EMBL" id="UYRV01109368">
    <property type="protein sequence ID" value="VDN25135.1"/>
    <property type="molecule type" value="Genomic_DNA"/>
</dbReference>
<dbReference type="InterPro" id="IPR003533">
    <property type="entry name" value="Doublecortin_dom"/>
</dbReference>
<dbReference type="InterPro" id="IPR036572">
    <property type="entry name" value="Doublecortin_dom_sf"/>
</dbReference>
<dbReference type="GO" id="GO:0035556">
    <property type="term" value="P:intracellular signal transduction"/>
    <property type="evidence" value="ECO:0007669"/>
    <property type="project" value="InterPro"/>
</dbReference>
<dbReference type="SUPFAM" id="SSF89837">
    <property type="entry name" value="Doublecortin (DC)"/>
    <property type="match status" value="1"/>
</dbReference>
<dbReference type="Gene3D" id="3.10.20.230">
    <property type="entry name" value="Doublecortin domain"/>
    <property type="match status" value="1"/>
</dbReference>
<dbReference type="Proteomes" id="UP000271889">
    <property type="component" value="Unassembled WGS sequence"/>
</dbReference>
<proteinExistence type="predicted"/>
<feature type="domain" description="Doublecortin" evidence="1">
    <location>
        <begin position="28"/>
        <end position="99"/>
    </location>
</feature>
<keyword evidence="3" id="KW-1185">Reference proteome</keyword>
<dbReference type="OrthoDB" id="1738954at2759"/>
<evidence type="ECO:0000259" key="1">
    <source>
        <dbReference type="PROSITE" id="PS50309"/>
    </source>
</evidence>
<dbReference type="AlphaFoldDB" id="A0A3P7M6W4"/>
<evidence type="ECO:0000313" key="3">
    <source>
        <dbReference type="Proteomes" id="UP000271889"/>
    </source>
</evidence>